<dbReference type="EMBL" id="CAJNOC010000020">
    <property type="protein sequence ID" value="CAF0706856.1"/>
    <property type="molecule type" value="Genomic_DNA"/>
</dbReference>
<dbReference type="GO" id="GO:0016020">
    <property type="term" value="C:membrane"/>
    <property type="evidence" value="ECO:0007669"/>
    <property type="project" value="TreeGrafter"/>
</dbReference>
<dbReference type="PROSITE" id="PS50244">
    <property type="entry name" value="S5A_REDUCTASE"/>
    <property type="match status" value="1"/>
</dbReference>
<dbReference type="PANTHER" id="PTHR32251">
    <property type="entry name" value="3-OXO-5-ALPHA-STEROID 4-DEHYDROGENASE"/>
    <property type="match status" value="1"/>
</dbReference>
<reference evidence="2" key="1">
    <citation type="submission" date="2021-02" db="EMBL/GenBank/DDBJ databases">
        <authorList>
            <person name="Nowell W R."/>
        </authorList>
    </citation>
    <scope>NUCLEOTIDE SEQUENCE</scope>
    <source>
        <strain evidence="2">Ploen Becks lab</strain>
    </source>
</reference>
<sequence>MSKKSEAILIHIIIYGSAIAASYGIFSFISNDSQSYFTNLFLSNLIGCLIIYINCIVFDSFSINDPNWTIQTFIYSLYHQNQTKIYTTRAFLVLFLVSIWCIRLTYNLYSTAVEHISHEDWRFSDLRLKWRPKLVYFIFGFFGIILIPYVITFFGCLPLYYVFTSSKPLNYMDIFAYLTLSSGILIESIADYQLSNEFKKAEKEKRIRLMDKGLWSQCRHPNYFGEILFWFGMFLFGWSSGASFNDTTNLIAFILGPFGVFFLIYFISLPLMEERQLMRKKELYREYIKKVPFKILPINFISKKIQNLIN</sequence>
<feature type="transmembrane region" description="Helical" evidence="1">
    <location>
        <begin position="36"/>
        <end position="58"/>
    </location>
</feature>
<feature type="transmembrane region" description="Helical" evidence="1">
    <location>
        <begin position="134"/>
        <end position="162"/>
    </location>
</feature>
<organism evidence="2 3">
    <name type="scientific">Brachionus calyciflorus</name>
    <dbReference type="NCBI Taxonomy" id="104777"/>
    <lineage>
        <taxon>Eukaryota</taxon>
        <taxon>Metazoa</taxon>
        <taxon>Spiralia</taxon>
        <taxon>Gnathifera</taxon>
        <taxon>Rotifera</taxon>
        <taxon>Eurotatoria</taxon>
        <taxon>Monogononta</taxon>
        <taxon>Pseudotrocha</taxon>
        <taxon>Ploima</taxon>
        <taxon>Brachionidae</taxon>
        <taxon>Brachionus</taxon>
    </lineage>
</organism>
<dbReference type="Pfam" id="PF06966">
    <property type="entry name" value="DUF1295"/>
    <property type="match status" value="1"/>
</dbReference>
<evidence type="ECO:0000256" key="1">
    <source>
        <dbReference type="SAM" id="Phobius"/>
    </source>
</evidence>
<proteinExistence type="predicted"/>
<dbReference type="AlphaFoldDB" id="A0A813LWG7"/>
<dbReference type="PANTHER" id="PTHR32251:SF23">
    <property type="entry name" value="3-OXO-5-ALPHA-STEROID 4-DEHYDROGENASE (DUF1295)"/>
    <property type="match status" value="1"/>
</dbReference>
<feature type="transmembrane region" description="Helical" evidence="1">
    <location>
        <begin position="250"/>
        <end position="271"/>
    </location>
</feature>
<evidence type="ECO:0000313" key="3">
    <source>
        <dbReference type="Proteomes" id="UP000663879"/>
    </source>
</evidence>
<keyword evidence="1" id="KW-1133">Transmembrane helix</keyword>
<dbReference type="InterPro" id="IPR010721">
    <property type="entry name" value="UstE-like"/>
</dbReference>
<name>A0A813LWG7_9BILA</name>
<dbReference type="Proteomes" id="UP000663879">
    <property type="component" value="Unassembled WGS sequence"/>
</dbReference>
<dbReference type="OrthoDB" id="67965at2759"/>
<comment type="caution">
    <text evidence="2">The sequence shown here is derived from an EMBL/GenBank/DDBJ whole genome shotgun (WGS) entry which is preliminary data.</text>
</comment>
<evidence type="ECO:0000313" key="2">
    <source>
        <dbReference type="EMBL" id="CAF0706856.1"/>
    </source>
</evidence>
<feature type="transmembrane region" description="Helical" evidence="1">
    <location>
        <begin position="227"/>
        <end position="244"/>
    </location>
</feature>
<accession>A0A813LWG7</accession>
<keyword evidence="3" id="KW-1185">Reference proteome</keyword>
<keyword evidence="1" id="KW-0812">Transmembrane</keyword>
<dbReference type="Gene3D" id="1.20.120.1630">
    <property type="match status" value="1"/>
</dbReference>
<keyword evidence="1" id="KW-0472">Membrane</keyword>
<evidence type="ECO:0008006" key="4">
    <source>
        <dbReference type="Google" id="ProtNLM"/>
    </source>
</evidence>
<gene>
    <name evidence="2" type="ORF">OXX778_LOCUS425</name>
</gene>
<feature type="transmembrane region" description="Helical" evidence="1">
    <location>
        <begin position="7"/>
        <end position="30"/>
    </location>
</feature>
<protein>
    <recommendedName>
        <fullName evidence="4">Steroid 5-alpha reductase C-terminal domain-containing protein</fullName>
    </recommendedName>
</protein>